<accession>A0A5D0MGI1</accession>
<comment type="caution">
    <text evidence="1">The sequence shown here is derived from an EMBL/GenBank/DDBJ whole genome shotgun (WGS) entry which is preliminary data.</text>
</comment>
<dbReference type="EMBL" id="VSIX01000107">
    <property type="protein sequence ID" value="TYB30591.1"/>
    <property type="molecule type" value="Genomic_DNA"/>
</dbReference>
<dbReference type="SUPFAM" id="SSF55486">
    <property type="entry name" value="Metalloproteases ('zincins'), catalytic domain"/>
    <property type="match status" value="1"/>
</dbReference>
<gene>
    <name evidence="1" type="ORF">FXF47_08455</name>
</gene>
<name>A0A5D0MGI1_9BACT</name>
<dbReference type="AlphaFoldDB" id="A0A5D0MGI1"/>
<reference evidence="1" key="1">
    <citation type="submission" date="2019-08" db="EMBL/GenBank/DDBJ databases">
        <title>Genomic characterization of a novel candidate phylum (ARYD3) from a high temperature, high salinity tertiary oil reservoir in north central Oklahoma, USA.</title>
        <authorList>
            <person name="Youssef N.H."/>
            <person name="Yadav A."/>
            <person name="Elshahed M.S."/>
        </authorList>
    </citation>
    <scope>NUCLEOTIDE SEQUENCE [LARGE SCALE GENOMIC DNA]</scope>
    <source>
        <strain evidence="1">ARYD3</strain>
    </source>
</reference>
<evidence type="ECO:0000313" key="2">
    <source>
        <dbReference type="Proteomes" id="UP000324143"/>
    </source>
</evidence>
<proteinExistence type="predicted"/>
<evidence type="ECO:0008006" key="3">
    <source>
        <dbReference type="Google" id="ProtNLM"/>
    </source>
</evidence>
<organism evidence="1 2">
    <name type="scientific">Candidatus Mcinerneyibacterium aminivorans</name>
    <dbReference type="NCBI Taxonomy" id="2703815"/>
    <lineage>
        <taxon>Bacteria</taxon>
        <taxon>Candidatus Macinerneyibacteriota</taxon>
        <taxon>Candidatus Mcinerneyibacteria</taxon>
        <taxon>Candidatus Mcinerneyibacteriales</taxon>
        <taxon>Candidatus Mcinerneyibacteriaceae</taxon>
        <taxon>Candidatus Mcinerneyibacterium</taxon>
    </lineage>
</organism>
<protein>
    <recommendedName>
        <fullName evidence="3">Peptidase M3A/M3B catalytic domain-containing protein</fullName>
    </recommendedName>
</protein>
<sequence>MMNIRKLQNKLSNYYYKENNLFIKYSLGNIKTKKYLRRILELNKTVYKFLNSKEILALFNTGNEGFDNRKKELLDRYIRYKRVESNPEIVIKRNEIFKKIKNTLYTLDGETISESKLREKINKKDEKQEKYNKVWEKLKENQRLVIKLIKDRNKCAKKEGFKNYYNLYLYRQGLENFKKCDVQNFKRKIFYKVNERNKIKKNYIKSKEYIENKLEKDNAKEKLFKLLEKVNVKINKKKIIEIDHGENPSFSWNFCLPKNIPNDVVIYLHKNKSVYDYYYSVFHEYGHAIHYSSIKCKNFIYKILPDFYNESMAFLFDRFLYLNDTLDFLFESSKVKESMKNLSIPDNELAIANNFNQFLFEKSVYELGNKIDSNKIQKFKKKLSKDNLNYEKKYYSWCNSLMHTSLYPFHNLNYILAKKYVDRVISKVIDKIGKYSTKRSFNYIIKNYLTRSNKNKFKYRFWEI</sequence>
<dbReference type="Proteomes" id="UP000324143">
    <property type="component" value="Unassembled WGS sequence"/>
</dbReference>
<keyword evidence="2" id="KW-1185">Reference proteome</keyword>
<evidence type="ECO:0000313" key="1">
    <source>
        <dbReference type="EMBL" id="TYB30591.1"/>
    </source>
</evidence>